<evidence type="ECO:0000313" key="2">
    <source>
        <dbReference type="EMBL" id="MBZ3886106.1"/>
    </source>
</evidence>
<gene>
    <name evidence="2" type="ORF">SUZIE_186280</name>
</gene>
<evidence type="ECO:0000313" key="3">
    <source>
        <dbReference type="Proteomes" id="UP001166674"/>
    </source>
</evidence>
<dbReference type="EMBL" id="JAATJV010405100">
    <property type="protein sequence ID" value="MBZ3886106.1"/>
    <property type="molecule type" value="Genomic_DNA"/>
</dbReference>
<evidence type="ECO:0000256" key="1">
    <source>
        <dbReference type="SAM" id="Phobius"/>
    </source>
</evidence>
<name>A0AA41N9I7_SCICA</name>
<dbReference type="AlphaFoldDB" id="A0AA41N9I7"/>
<dbReference type="Proteomes" id="UP001166674">
    <property type="component" value="Unassembled WGS sequence"/>
</dbReference>
<keyword evidence="1" id="KW-1133">Transmembrane helix</keyword>
<feature type="transmembrane region" description="Helical" evidence="1">
    <location>
        <begin position="38"/>
        <end position="58"/>
    </location>
</feature>
<reference evidence="2" key="1">
    <citation type="submission" date="2020-03" db="EMBL/GenBank/DDBJ databases">
        <title>Studies in the Genomics of Life Span.</title>
        <authorList>
            <person name="Glass D."/>
        </authorList>
    </citation>
    <scope>NUCLEOTIDE SEQUENCE</scope>
    <source>
        <strain evidence="2">SUZIE</strain>
        <tissue evidence="2">Muscle</tissue>
    </source>
</reference>
<accession>A0AA41N9I7</accession>
<keyword evidence="3" id="KW-1185">Reference proteome</keyword>
<keyword evidence="1" id="KW-0812">Transmembrane</keyword>
<comment type="caution">
    <text evidence="2">The sequence shown here is derived from an EMBL/GenBank/DDBJ whole genome shotgun (WGS) entry which is preliminary data.</text>
</comment>
<proteinExistence type="predicted"/>
<keyword evidence="1" id="KW-0472">Membrane</keyword>
<sequence length="212" mass="23167">MALFPGAAAAQVLCFLSIMKVFIRTWKAESGLVFLGFLKVYGSSLSVLGLVGLTVVLLREASFLPLYICKHFLRVTESAGFSTESKNLGDNFHQAAESDVGHLDEVGFEDEYMPLSTLPSILLVMERAGGKAQVIHNLRSPGSPHFVPPSCSPAALLLHKDLIRGSKIPPPTVDHNLKPVRKGKCTLSLFHLLTISRLCFLYQLSDGSWSWG</sequence>
<protein>
    <submittedName>
        <fullName evidence="2">GRB2-associated-binding protein 2</fullName>
    </submittedName>
</protein>
<organism evidence="2 3">
    <name type="scientific">Sciurus carolinensis</name>
    <name type="common">Eastern gray squirrel</name>
    <dbReference type="NCBI Taxonomy" id="30640"/>
    <lineage>
        <taxon>Eukaryota</taxon>
        <taxon>Metazoa</taxon>
        <taxon>Chordata</taxon>
        <taxon>Craniata</taxon>
        <taxon>Vertebrata</taxon>
        <taxon>Euteleostomi</taxon>
        <taxon>Mammalia</taxon>
        <taxon>Eutheria</taxon>
        <taxon>Euarchontoglires</taxon>
        <taxon>Glires</taxon>
        <taxon>Rodentia</taxon>
        <taxon>Sciuromorpha</taxon>
        <taxon>Sciuridae</taxon>
        <taxon>Sciurinae</taxon>
        <taxon>Sciurini</taxon>
        <taxon>Sciurus</taxon>
    </lineage>
</organism>